<dbReference type="GO" id="GO:0008380">
    <property type="term" value="P:RNA splicing"/>
    <property type="evidence" value="ECO:0007669"/>
    <property type="project" value="UniProtKB-KW"/>
</dbReference>
<accession>A0A1I8J9K2</accession>
<evidence type="ECO:0000256" key="2">
    <source>
        <dbReference type="ARBA" id="ARBA00008889"/>
    </source>
</evidence>
<dbReference type="PANTHER" id="PTHR23340:SF0">
    <property type="entry name" value="SURP AND G-PATCH DOMAIN-CONTAINING PROTEIN 1 ISOFORM X1"/>
    <property type="match status" value="1"/>
</dbReference>
<dbReference type="Gene3D" id="3.30.70.1730">
    <property type="match status" value="1"/>
</dbReference>
<dbReference type="Proteomes" id="UP000095280">
    <property type="component" value="Unplaced"/>
</dbReference>
<evidence type="ECO:0000313" key="9">
    <source>
        <dbReference type="WBParaSite" id="maker-uti_cns_0046566-snap-gene-0.2-mRNA-1"/>
    </source>
</evidence>
<proteinExistence type="inferred from homology"/>
<evidence type="ECO:0000256" key="5">
    <source>
        <dbReference type="ARBA" id="ARBA00023242"/>
    </source>
</evidence>
<dbReference type="PROSITE" id="PS50174">
    <property type="entry name" value="G_PATCH"/>
    <property type="match status" value="1"/>
</dbReference>
<keyword evidence="3" id="KW-0507">mRNA processing</keyword>
<comment type="similarity">
    <text evidence="2">Belongs to the universal ribosomal protein uL10 family.</text>
</comment>
<keyword evidence="8" id="KW-1185">Reference proteome</keyword>
<dbReference type="AlphaFoldDB" id="A0A1I8J9K2"/>
<evidence type="ECO:0000259" key="7">
    <source>
        <dbReference type="PROSITE" id="PS50174"/>
    </source>
</evidence>
<dbReference type="GO" id="GO:0006397">
    <property type="term" value="P:mRNA processing"/>
    <property type="evidence" value="ECO:0007669"/>
    <property type="project" value="UniProtKB-KW"/>
</dbReference>
<evidence type="ECO:0000256" key="1">
    <source>
        <dbReference type="ARBA" id="ARBA00004123"/>
    </source>
</evidence>
<sequence length="634" mass="70512">MSNSNQKTPNSSQAPIKLPFNNDGSFMEMFKKMKQQQQQQGQQSSGSQQDVKPPVGLVAKQPGEAVKRSAGAMGDPATVVKSSAKPKLEEIHDSIPPPEDPIAIMNIENLASQIAPLAPDEEVTALRCFKSEDCYSFLRDQSSQECRYFYYRLGEIRLEQSQEAEAADAKRPRSDQPSSSAATGAAGGAGAADLFDPYSSKNIRAAKKFTGGFHLTEDQAKQIAYQQELNAIQEFILAQKKLKIKEKEVIAARGKYEYDSDEEEASAGAPTWEHKLRQQEMEATKTWAFKLTEMGKGRHHLGDFMDPQELTKFMEQYRQLKEDGGEMSSADYAEFKLTCENVGFKMLEKMGWKEGEGLGQAGQGITAPVGQQGVNQTGAGLGLMSSSAIAELTKDDDEYEAYRKRMMLAYRRCLRFGQQRLALAAQTAPLPRQPRRLRHQQDPGTLRARLIRAVTEPVVPPKPVSDTERRLRLAEYRRQQLESSGYLAFLVDEYRRTVLDAADGNMLLLLEMLPNRMLLSFSYRNALHGIGYSMPRHYRYTNPVVRRAAAGTKWQPLAELFFADGLRTELAFGPAEPAACKSALAIVDASPYLVLLGGVTENRMLTAEQVRSYAQLVDLDTARARLIGALKRAG</sequence>
<evidence type="ECO:0000256" key="6">
    <source>
        <dbReference type="SAM" id="MobiDB-lite"/>
    </source>
</evidence>
<dbReference type="Pfam" id="PF01585">
    <property type="entry name" value="G-patch"/>
    <property type="match status" value="1"/>
</dbReference>
<keyword evidence="5" id="KW-0539">Nucleus</keyword>
<dbReference type="WBParaSite" id="maker-uti_cns_0046566-snap-gene-0.2-mRNA-1">
    <property type="protein sequence ID" value="maker-uti_cns_0046566-snap-gene-0.2-mRNA-1"/>
    <property type="gene ID" value="maker-uti_cns_0046566-snap-gene-0.2"/>
</dbReference>
<evidence type="ECO:0000256" key="4">
    <source>
        <dbReference type="ARBA" id="ARBA00023187"/>
    </source>
</evidence>
<dbReference type="SMART" id="SM00443">
    <property type="entry name" value="G_patch"/>
    <property type="match status" value="1"/>
</dbReference>
<evidence type="ECO:0000256" key="3">
    <source>
        <dbReference type="ARBA" id="ARBA00022664"/>
    </source>
</evidence>
<dbReference type="GO" id="GO:0003723">
    <property type="term" value="F:RNA binding"/>
    <property type="evidence" value="ECO:0007669"/>
    <property type="project" value="TreeGrafter"/>
</dbReference>
<dbReference type="InterPro" id="IPR040169">
    <property type="entry name" value="SUGP1/2"/>
</dbReference>
<keyword evidence="4" id="KW-0508">mRNA splicing</keyword>
<dbReference type="PANTHER" id="PTHR23340">
    <property type="entry name" value="ARGININE/SERINE RICH SPLICING FACTOR SF4/14"/>
    <property type="match status" value="1"/>
</dbReference>
<feature type="compositionally biased region" description="Low complexity" evidence="6">
    <location>
        <begin position="35"/>
        <end position="49"/>
    </location>
</feature>
<dbReference type="InterPro" id="IPR043141">
    <property type="entry name" value="Ribosomal_uL10-like_sf"/>
</dbReference>
<feature type="compositionally biased region" description="Polar residues" evidence="6">
    <location>
        <begin position="1"/>
        <end position="14"/>
    </location>
</feature>
<dbReference type="GO" id="GO:0005654">
    <property type="term" value="C:nucleoplasm"/>
    <property type="evidence" value="ECO:0007669"/>
    <property type="project" value="TreeGrafter"/>
</dbReference>
<feature type="region of interest" description="Disordered" evidence="6">
    <location>
        <begin position="1"/>
        <end position="77"/>
    </location>
</feature>
<dbReference type="SUPFAM" id="SSF160369">
    <property type="entry name" value="Ribosomal protein L10-like"/>
    <property type="match status" value="1"/>
</dbReference>
<comment type="subcellular location">
    <subcellularLocation>
        <location evidence="1">Nucleus</location>
    </subcellularLocation>
</comment>
<feature type="region of interest" description="Disordered" evidence="6">
    <location>
        <begin position="163"/>
        <end position="188"/>
    </location>
</feature>
<evidence type="ECO:0000313" key="8">
    <source>
        <dbReference type="Proteomes" id="UP000095280"/>
    </source>
</evidence>
<organism evidence="8 9">
    <name type="scientific">Macrostomum lignano</name>
    <dbReference type="NCBI Taxonomy" id="282301"/>
    <lineage>
        <taxon>Eukaryota</taxon>
        <taxon>Metazoa</taxon>
        <taxon>Spiralia</taxon>
        <taxon>Lophotrochozoa</taxon>
        <taxon>Platyhelminthes</taxon>
        <taxon>Rhabditophora</taxon>
        <taxon>Macrostomorpha</taxon>
        <taxon>Macrostomida</taxon>
        <taxon>Macrostomidae</taxon>
        <taxon>Macrostomum</taxon>
    </lineage>
</organism>
<feature type="domain" description="G-patch" evidence="7">
    <location>
        <begin position="339"/>
        <end position="386"/>
    </location>
</feature>
<reference evidence="9" key="1">
    <citation type="submission" date="2016-11" db="UniProtKB">
        <authorList>
            <consortium name="WormBaseParasite"/>
        </authorList>
    </citation>
    <scope>IDENTIFICATION</scope>
</reference>
<dbReference type="InterPro" id="IPR000467">
    <property type="entry name" value="G_patch_dom"/>
</dbReference>
<name>A0A1I8J9K2_9PLAT</name>
<protein>
    <submittedName>
        <fullName evidence="9">G-patch domain-containing protein</fullName>
    </submittedName>
</protein>